<dbReference type="Gene3D" id="3.40.50.150">
    <property type="entry name" value="Vaccinia Virus protein VP39"/>
    <property type="match status" value="1"/>
</dbReference>
<evidence type="ECO:0000313" key="4">
    <source>
        <dbReference type="Proteomes" id="UP000050833"/>
    </source>
</evidence>
<keyword evidence="4" id="KW-1185">Reference proteome</keyword>
<evidence type="ECO:0000313" key="3">
    <source>
        <dbReference type="EMBL" id="KQC84742.1"/>
    </source>
</evidence>
<dbReference type="CDD" id="cd02440">
    <property type="entry name" value="AdoMet_MTases"/>
    <property type="match status" value="1"/>
</dbReference>
<protein>
    <submittedName>
        <fullName evidence="3">16S rRNA (Guanine(966)-N(2))-methyltransferase RsmD</fullName>
    </submittedName>
</protein>
<keyword evidence="1" id="KW-0489">Methyltransferase</keyword>
<dbReference type="Proteomes" id="UP000050833">
    <property type="component" value="Unassembled WGS sequence"/>
</dbReference>
<dbReference type="PANTHER" id="PTHR43542:SF1">
    <property type="entry name" value="METHYLTRANSFERASE"/>
    <property type="match status" value="1"/>
</dbReference>
<proteinExistence type="predicted"/>
<dbReference type="GO" id="GO:0008168">
    <property type="term" value="F:methyltransferase activity"/>
    <property type="evidence" value="ECO:0007669"/>
    <property type="project" value="UniProtKB-KW"/>
</dbReference>
<dbReference type="NCBIfam" id="TIGR00095">
    <property type="entry name" value="16S rRNA (guanine(966)-N(2))-methyltransferase RsmD"/>
    <property type="match status" value="1"/>
</dbReference>
<dbReference type="EMBL" id="LLKB01000005">
    <property type="protein sequence ID" value="KQC84742.1"/>
    <property type="molecule type" value="Genomic_DNA"/>
</dbReference>
<evidence type="ECO:0000256" key="2">
    <source>
        <dbReference type="ARBA" id="ARBA00022679"/>
    </source>
</evidence>
<dbReference type="InterPro" id="IPR004398">
    <property type="entry name" value="RNA_MeTrfase_RsmD"/>
</dbReference>
<keyword evidence="2" id="KW-0808">Transferase</keyword>
<gene>
    <name evidence="3" type="ORF">APZ18_08420</name>
</gene>
<dbReference type="InterPro" id="IPR002052">
    <property type="entry name" value="DNA_methylase_N6_adenine_CS"/>
</dbReference>
<organism evidence="3 4">
    <name type="scientific">Butyribacter intestini</name>
    <dbReference type="NCBI Taxonomy" id="1703332"/>
    <lineage>
        <taxon>Bacteria</taxon>
        <taxon>Bacillati</taxon>
        <taxon>Bacillota</taxon>
        <taxon>Clostridia</taxon>
        <taxon>Lachnospirales</taxon>
        <taxon>Lachnospiraceae</taxon>
        <taxon>Butyribacter</taxon>
    </lineage>
</organism>
<evidence type="ECO:0000256" key="1">
    <source>
        <dbReference type="ARBA" id="ARBA00022603"/>
    </source>
</evidence>
<dbReference type="GO" id="GO:0003676">
    <property type="term" value="F:nucleic acid binding"/>
    <property type="evidence" value="ECO:0007669"/>
    <property type="project" value="InterPro"/>
</dbReference>
<dbReference type="PROSITE" id="PS00092">
    <property type="entry name" value="N6_MTASE"/>
    <property type="match status" value="1"/>
</dbReference>
<dbReference type="SUPFAM" id="SSF53335">
    <property type="entry name" value="S-adenosyl-L-methionine-dependent methyltransferases"/>
    <property type="match status" value="1"/>
</dbReference>
<reference evidence="3 4" key="1">
    <citation type="submission" date="2015-10" db="EMBL/GenBank/DDBJ databases">
        <title>Butyribacter intestini gen. nov., sp. nov., a butyric acid-producing bacterium of the family Lachnospiraceae isolated from the human faeces.</title>
        <authorList>
            <person name="Zou Y."/>
            <person name="Xue W."/>
            <person name="Luo G."/>
            <person name="Lv M."/>
        </authorList>
    </citation>
    <scope>NUCLEOTIDE SEQUENCE [LARGE SCALE GENOMIC DNA]</scope>
    <source>
        <strain evidence="3 4">TF01-11</strain>
    </source>
</reference>
<sequence length="184" mass="21035">MRVIAGKARRTNLVTPEGKNTRPTSDRIKETLFNMLQQELYDVRFLDIFSGSGGISIEALSRGAKEAVMIDNDAAAVRCIKENIKRTHFEDSARVLKMEAVSALKKLDVEGRTFDIIFMDPPYNHDTEAKILNILLDSGLVYENTLIIIETSLETDISYMYDMPCKVERVKEYKTNRHIFIRAK</sequence>
<dbReference type="AlphaFoldDB" id="A0AAW3JPY7"/>
<comment type="caution">
    <text evidence="3">The sequence shown here is derived from an EMBL/GenBank/DDBJ whole genome shotgun (WGS) entry which is preliminary data.</text>
</comment>
<dbReference type="PANTHER" id="PTHR43542">
    <property type="entry name" value="METHYLTRANSFERASE"/>
    <property type="match status" value="1"/>
</dbReference>
<dbReference type="Pfam" id="PF03602">
    <property type="entry name" value="Cons_hypoth95"/>
    <property type="match status" value="1"/>
</dbReference>
<dbReference type="InterPro" id="IPR029063">
    <property type="entry name" value="SAM-dependent_MTases_sf"/>
</dbReference>
<dbReference type="GO" id="GO:0031167">
    <property type="term" value="P:rRNA methylation"/>
    <property type="evidence" value="ECO:0007669"/>
    <property type="project" value="InterPro"/>
</dbReference>
<dbReference type="RefSeq" id="WP_055943773.1">
    <property type="nucleotide sequence ID" value="NZ_JAQDCV010000002.1"/>
</dbReference>
<accession>A0AAW3JPY7</accession>
<name>A0AAW3JPY7_9FIRM</name>
<dbReference type="PIRSF" id="PIRSF004553">
    <property type="entry name" value="CHP00095"/>
    <property type="match status" value="1"/>
</dbReference>